<organism evidence="1">
    <name type="scientific">Hydrogenovibrio crunogenus (strain DSM 25203 / XCL-2)</name>
    <name type="common">Thiomicrospira crunogena</name>
    <dbReference type="NCBI Taxonomy" id="317025"/>
    <lineage>
        <taxon>Bacteria</taxon>
        <taxon>Pseudomonadati</taxon>
        <taxon>Pseudomonadota</taxon>
        <taxon>Gammaproteobacteria</taxon>
        <taxon>Thiotrichales</taxon>
        <taxon>Piscirickettsiaceae</taxon>
        <taxon>Hydrogenovibrio</taxon>
    </lineage>
</organism>
<accession>Q31ID0</accession>
<dbReference type="Gene3D" id="3.30.9.10">
    <property type="entry name" value="D-Amino Acid Oxidase, subunit A, domain 2"/>
    <property type="match status" value="1"/>
</dbReference>
<evidence type="ECO:0008006" key="2">
    <source>
        <dbReference type="Google" id="ProtNLM"/>
    </source>
</evidence>
<proteinExistence type="predicted"/>
<gene>
    <name evidence="1" type="ordered locus">Tcr_0497</name>
</gene>
<dbReference type="HOGENOM" id="CLU_811181_0_0_6"/>
<dbReference type="KEGG" id="tcx:Tcr_0497"/>
<dbReference type="InterPro" id="IPR036188">
    <property type="entry name" value="FAD/NAD-bd_sf"/>
</dbReference>
<protein>
    <recommendedName>
        <fullName evidence="2">FAD dependent oxidoreductase</fullName>
    </recommendedName>
</protein>
<dbReference type="STRING" id="317025.Tcr_0497"/>
<dbReference type="AlphaFoldDB" id="Q31ID0"/>
<reference evidence="1" key="1">
    <citation type="submission" date="2006-07" db="EMBL/GenBank/DDBJ databases">
        <title>Complete sequence of Thiomicrospira crunogena XCL-2.</title>
        <authorList>
            <consortium name="US DOE Joint Genome Institute"/>
            <person name="Copeland A."/>
            <person name="Lucas S."/>
            <person name="Lapidus A."/>
            <person name="Barry K."/>
            <person name="Detter J.C."/>
            <person name="Glavina del Rio T."/>
            <person name="Hammon N."/>
            <person name="Israni S."/>
            <person name="Dalin E."/>
            <person name="Tice H."/>
            <person name="Pitluck S."/>
            <person name="Chain P."/>
            <person name="Malfatti S."/>
            <person name="Shin M."/>
            <person name="Vergez L."/>
            <person name="Schmutz J."/>
            <person name="Larimer F."/>
            <person name="Land M."/>
            <person name="Hauser L."/>
            <person name="Kyrpides N."/>
            <person name="Lykidis A."/>
            <person name="Scott K.M."/>
            <person name="Sievert S."/>
            <person name="Kerfeld C."/>
            <person name="Freyermuth S."/>
            <person name="Dobrinski K."/>
            <person name="Boller A."/>
            <person name="Fitzpatrick K."/>
            <person name="Thoma P."/>
            <person name="Moore J."/>
            <person name="Richardson P."/>
        </authorList>
    </citation>
    <scope>NUCLEOTIDE SEQUENCE</scope>
    <source>
        <strain evidence="1">XCL-2</strain>
    </source>
</reference>
<dbReference type="EMBL" id="CP000109">
    <property type="protein sequence ID" value="ABB41093.1"/>
    <property type="molecule type" value="Genomic_DNA"/>
</dbReference>
<dbReference type="Gene3D" id="3.50.50.60">
    <property type="entry name" value="FAD/NAD(P)-binding domain"/>
    <property type="match status" value="1"/>
</dbReference>
<sequence>MSSLPTSQTVVAEDWVGLLTAYCLHQAGHSVTLLWVPNSNEIPKTLLLEGLTPWRETSTPDAKERRIFDFLLSQLEETTAEKKGLLCLDVASAAELEAAEQWIMSDATHESDLQVMDEKVWVNLEPRLMSGAKMAIWRPDAAELSQSVFEQNMLDVLSQQGVDICLLEALPKVSQENQRVHSLTSFCGQEWFIDSMILTSTHLAQVVLPNAFPQSSADSLVSIFSVHPGFLKHLVQVNGLLLMPQEDGYLSVRRKPSSGSNVELIDAETQLWEALQDVYPEMGMFEPLESVFLAEKQFAALSSVFENVAIVSADYGDGMLQTFHHIMQFSKQLSDRDYSLPQ</sequence>
<name>Q31ID0_HYDCU</name>
<dbReference type="OrthoDB" id="18526at2"/>
<evidence type="ECO:0000313" key="1">
    <source>
        <dbReference type="EMBL" id="ABB41093.1"/>
    </source>
</evidence>